<name>A0A9D4V7L7_ADICA</name>
<reference evidence="1" key="1">
    <citation type="submission" date="2021-01" db="EMBL/GenBank/DDBJ databases">
        <title>Adiantum capillus-veneris genome.</title>
        <authorList>
            <person name="Fang Y."/>
            <person name="Liao Q."/>
        </authorList>
    </citation>
    <scope>NUCLEOTIDE SEQUENCE</scope>
    <source>
        <strain evidence="1">H3</strain>
        <tissue evidence="1">Leaf</tissue>
    </source>
</reference>
<evidence type="ECO:0000313" key="2">
    <source>
        <dbReference type="Proteomes" id="UP000886520"/>
    </source>
</evidence>
<proteinExistence type="predicted"/>
<keyword evidence="2" id="KW-1185">Reference proteome</keyword>
<gene>
    <name evidence="1" type="ORF">GOP47_0003610</name>
</gene>
<protein>
    <submittedName>
        <fullName evidence="1">Uncharacterized protein</fullName>
    </submittedName>
</protein>
<organism evidence="1 2">
    <name type="scientific">Adiantum capillus-veneris</name>
    <name type="common">Maidenhair fern</name>
    <dbReference type="NCBI Taxonomy" id="13818"/>
    <lineage>
        <taxon>Eukaryota</taxon>
        <taxon>Viridiplantae</taxon>
        <taxon>Streptophyta</taxon>
        <taxon>Embryophyta</taxon>
        <taxon>Tracheophyta</taxon>
        <taxon>Polypodiopsida</taxon>
        <taxon>Polypodiidae</taxon>
        <taxon>Polypodiales</taxon>
        <taxon>Pteridineae</taxon>
        <taxon>Pteridaceae</taxon>
        <taxon>Vittarioideae</taxon>
        <taxon>Adiantum</taxon>
    </lineage>
</organism>
<accession>A0A9D4V7L7</accession>
<dbReference type="Proteomes" id="UP000886520">
    <property type="component" value="Chromosome 4"/>
</dbReference>
<dbReference type="AlphaFoldDB" id="A0A9D4V7L7"/>
<comment type="caution">
    <text evidence="1">The sequence shown here is derived from an EMBL/GenBank/DDBJ whole genome shotgun (WGS) entry which is preliminary data.</text>
</comment>
<dbReference type="EMBL" id="JABFUD020000004">
    <property type="protein sequence ID" value="KAI5080427.1"/>
    <property type="molecule type" value="Genomic_DNA"/>
</dbReference>
<sequence length="96" mass="11382">MQRRLLYPWRWRCGQGDPIHGEAQKFTEYLDLIRLEQQIHDSLGRIRAKKEELFLEQPQKIKEKEGWSELFKIATTRRAVTGNSNVLEKIVEFAPS</sequence>
<evidence type="ECO:0000313" key="1">
    <source>
        <dbReference type="EMBL" id="KAI5080427.1"/>
    </source>
</evidence>